<feature type="domain" description="CDCP1 second and fifth CUB" evidence="5">
    <location>
        <begin position="680"/>
        <end position="768"/>
    </location>
</feature>
<feature type="domain" description="CDCP1 first CUB" evidence="4">
    <location>
        <begin position="294"/>
        <end position="360"/>
    </location>
</feature>
<evidence type="ECO:0008006" key="8">
    <source>
        <dbReference type="Google" id="ProtNLM"/>
    </source>
</evidence>
<keyword evidence="7" id="KW-1185">Reference proteome</keyword>
<dbReference type="Pfam" id="PF23668">
    <property type="entry name" value="CUB_CDCP1_2"/>
    <property type="match status" value="3"/>
</dbReference>
<dbReference type="Pfam" id="PF23667">
    <property type="entry name" value="CUB_CDCP1_1"/>
    <property type="match status" value="2"/>
</dbReference>
<dbReference type="InterPro" id="IPR038811">
    <property type="entry name" value="CDCP1"/>
</dbReference>
<organism evidence="6 7">
    <name type="scientific">Umbra pygmaea</name>
    <name type="common">Eastern mudminnow</name>
    <dbReference type="NCBI Taxonomy" id="75934"/>
    <lineage>
        <taxon>Eukaryota</taxon>
        <taxon>Metazoa</taxon>
        <taxon>Chordata</taxon>
        <taxon>Craniata</taxon>
        <taxon>Vertebrata</taxon>
        <taxon>Euteleostomi</taxon>
        <taxon>Actinopterygii</taxon>
        <taxon>Neopterygii</taxon>
        <taxon>Teleostei</taxon>
        <taxon>Protacanthopterygii</taxon>
        <taxon>Esociformes</taxon>
        <taxon>Umbridae</taxon>
        <taxon>Umbra</taxon>
    </lineage>
</organism>
<feature type="transmembrane region" description="Helical" evidence="2">
    <location>
        <begin position="903"/>
        <end position="930"/>
    </location>
</feature>
<gene>
    <name evidence="6" type="ORF">UPYG_G00340980</name>
</gene>
<protein>
    <recommendedName>
        <fullName evidence="8">CUB domain-containing protein 1-like</fullName>
    </recommendedName>
</protein>
<feature type="domain" description="CDCP1 third and sixth CUB" evidence="3">
    <location>
        <begin position="483"/>
        <end position="579"/>
    </location>
</feature>
<evidence type="ECO:0000256" key="2">
    <source>
        <dbReference type="SAM" id="Phobius"/>
    </source>
</evidence>
<keyword evidence="2" id="KW-1133">Transmembrane helix</keyword>
<dbReference type="Pfam" id="PF23665">
    <property type="entry name" value="CDCP1_CUB_6"/>
    <property type="match status" value="2"/>
</dbReference>
<feature type="region of interest" description="Disordered" evidence="1">
    <location>
        <begin position="1"/>
        <end position="24"/>
    </location>
</feature>
<feature type="domain" description="CDCP1 third and sixth CUB" evidence="3">
    <location>
        <begin position="782"/>
        <end position="895"/>
    </location>
</feature>
<evidence type="ECO:0000259" key="3">
    <source>
        <dbReference type="Pfam" id="PF23665"/>
    </source>
</evidence>
<dbReference type="AlphaFoldDB" id="A0ABD0WFL4"/>
<dbReference type="PANTHER" id="PTHR14477:SF1">
    <property type="entry name" value="CUB DOMAIN-CONTAINING PROTEIN 1"/>
    <property type="match status" value="1"/>
</dbReference>
<keyword evidence="2" id="KW-0812">Transmembrane</keyword>
<dbReference type="PANTHER" id="PTHR14477">
    <property type="entry name" value="CUB DOMAIN-CONTAINING PROTEIN 1"/>
    <property type="match status" value="1"/>
</dbReference>
<sequence>MAAVRGGTSRSTASTSQRSTQVEREAALEGLTGVPPGYISRMLASYCIRHVEAGGCPNTAFRQVWLTPSTALYRDMQLIISCAPVLLGIVILLLSHLSECMQMSVHPDQDVTVTVSSSWEQCFICTLIGSENDTKPTCHASLDLVPDEDVTLLFNCTEPLESAFTIRIKRNIKCTTDSCSPASGATQPSLFLEFNRTLVWELSVPENTVLSLDFPGDGLKEMTELELCQDGYQYNVTTRTNGVVDSQTYCRNGPVSHLDIQSQVTVFLQVQKGGEVDSSVFTATAKPMKEKSKMISVTPEPNTIVTISRDPKSKECDVCVGSSCNSKVLILKNTNPTPVEFNCLEPQNVFKVEINRQIDCTERSCSRNIVQAKSSLLLDFNRTFTWDLKAPSGYSFQLDFPLSGMRQIAPSETCSGKNTYAITNYQRSGPATIGMFCPGGTITAIQVLYKGRVSLHFPGNRELEPLDLNVTVGTKMNMLAVVKVNLPRGVSDTDFLSANYPRDFPDDSMVRWDFKVPGRHNYTVNFLDYRDPLCIKNDAKVEYQNDGETVKTTLMDPQPTDAQGSFSMTLFNCVINKTTPGLSLNFSISVMRSSHPVVCIINFADDENINLHIENSGSDPDCEMRKDSVIQENITVLSGTEANLSFLDCSSEVLHLTASKTIGCQSLDLCSMNWTLLTVPEMPTCLRTPLQSFTWHLNIPPYSTVNIFSPTGRLKQSLPGQQCSGNMSLHLADGDGSSIGYFCSDGIIGKVQVQSNVSVTATAKDLHQAGPFFNVSFSKDISETIVYTVHPRMGSPALLATPNWPNGMKPFSKVSWIVKLPGEVQAELLFTNISQPKCGRRHTQIMVQTFDSMKEVFYRNQDEAMEDKIIVFEDFYLNMSSCVPEEGQFSVLSKLTLRKTGKVLMGSIIGAVGAVLLLILIVLPVVVCVLRKKKRTMVSEASIYLGKKNIFKKGDGMFPTTRPENESSIYTSMDDTVVYGHLLRESGYEDSVRDHFQGQPVDTYRTFMSLTDGVPEITETPAEHEPETGQEKDGYRPFLDQSFFMPQRPRTPIDRQDSMGFTDQRMMGSELGTFKSTGDINTIRLSGSDQILDPVTYIDADTEESM</sequence>
<feature type="domain" description="CDCP1 second and fifth CUB" evidence="5">
    <location>
        <begin position="367"/>
        <end position="472"/>
    </location>
</feature>
<evidence type="ECO:0000259" key="5">
    <source>
        <dbReference type="Pfam" id="PF23668"/>
    </source>
</evidence>
<feature type="domain" description="CDCP1 first CUB" evidence="4">
    <location>
        <begin position="102"/>
        <end position="174"/>
    </location>
</feature>
<dbReference type="Proteomes" id="UP001557470">
    <property type="component" value="Unassembled WGS sequence"/>
</dbReference>
<dbReference type="InterPro" id="IPR056269">
    <property type="entry name" value="CUB_CDCP1_2nd_5th"/>
</dbReference>
<accession>A0ABD0WFL4</accession>
<feature type="transmembrane region" description="Helical" evidence="2">
    <location>
        <begin position="78"/>
        <end position="97"/>
    </location>
</feature>
<feature type="domain" description="CDCP1 second and fifth CUB" evidence="5">
    <location>
        <begin position="181"/>
        <end position="285"/>
    </location>
</feature>
<evidence type="ECO:0000256" key="1">
    <source>
        <dbReference type="SAM" id="MobiDB-lite"/>
    </source>
</evidence>
<proteinExistence type="predicted"/>
<name>A0ABD0WFL4_UMBPY</name>
<feature type="compositionally biased region" description="Low complexity" evidence="1">
    <location>
        <begin position="8"/>
        <end position="20"/>
    </location>
</feature>
<reference evidence="6 7" key="1">
    <citation type="submission" date="2024-06" db="EMBL/GenBank/DDBJ databases">
        <authorList>
            <person name="Pan Q."/>
            <person name="Wen M."/>
            <person name="Jouanno E."/>
            <person name="Zahm M."/>
            <person name="Klopp C."/>
            <person name="Cabau C."/>
            <person name="Louis A."/>
            <person name="Berthelot C."/>
            <person name="Parey E."/>
            <person name="Roest Crollius H."/>
            <person name="Montfort J."/>
            <person name="Robinson-Rechavi M."/>
            <person name="Bouchez O."/>
            <person name="Lampietro C."/>
            <person name="Lopez Roques C."/>
            <person name="Donnadieu C."/>
            <person name="Postlethwait J."/>
            <person name="Bobe J."/>
            <person name="Verreycken H."/>
            <person name="Guiguen Y."/>
        </authorList>
    </citation>
    <scope>NUCLEOTIDE SEQUENCE [LARGE SCALE GENOMIC DNA]</scope>
    <source>
        <strain evidence="6">Up_M1</strain>
        <tissue evidence="6">Testis</tissue>
    </source>
</reference>
<dbReference type="InterPro" id="IPR056266">
    <property type="entry name" value="CDCP1_CUB_3rd_6th"/>
</dbReference>
<evidence type="ECO:0000313" key="6">
    <source>
        <dbReference type="EMBL" id="KAL0962512.1"/>
    </source>
</evidence>
<keyword evidence="2" id="KW-0472">Membrane</keyword>
<dbReference type="EMBL" id="JAGEUA010000011">
    <property type="protein sequence ID" value="KAL0962512.1"/>
    <property type="molecule type" value="Genomic_DNA"/>
</dbReference>
<dbReference type="InterPro" id="IPR056268">
    <property type="entry name" value="CUB_CDCP1_1st"/>
</dbReference>
<comment type="caution">
    <text evidence="6">The sequence shown here is derived from an EMBL/GenBank/DDBJ whole genome shotgun (WGS) entry which is preliminary data.</text>
</comment>
<evidence type="ECO:0000259" key="4">
    <source>
        <dbReference type="Pfam" id="PF23667"/>
    </source>
</evidence>
<evidence type="ECO:0000313" key="7">
    <source>
        <dbReference type="Proteomes" id="UP001557470"/>
    </source>
</evidence>